<accession>A0A1I0SVF8</accession>
<proteinExistence type="predicted"/>
<organism evidence="2 3">
    <name type="scientific">Pedobacter suwonensis</name>
    <dbReference type="NCBI Taxonomy" id="332999"/>
    <lineage>
        <taxon>Bacteria</taxon>
        <taxon>Pseudomonadati</taxon>
        <taxon>Bacteroidota</taxon>
        <taxon>Sphingobacteriia</taxon>
        <taxon>Sphingobacteriales</taxon>
        <taxon>Sphingobacteriaceae</taxon>
        <taxon>Pedobacter</taxon>
    </lineage>
</organism>
<protein>
    <recommendedName>
        <fullName evidence="4">DUF4488 domain-containing protein</fullName>
    </recommendedName>
</protein>
<keyword evidence="3" id="KW-1185">Reference proteome</keyword>
<dbReference type="STRING" id="332999.SAMN04488511_103356"/>
<feature type="chain" id="PRO_5011446565" description="DUF4488 domain-containing protein" evidence="1">
    <location>
        <begin position="24"/>
        <end position="154"/>
    </location>
</feature>
<reference evidence="3" key="1">
    <citation type="submission" date="2016-10" db="EMBL/GenBank/DDBJ databases">
        <authorList>
            <person name="Varghese N."/>
            <person name="Submissions S."/>
        </authorList>
    </citation>
    <scope>NUCLEOTIDE SEQUENCE [LARGE SCALE GENOMIC DNA]</scope>
    <source>
        <strain evidence="3">DSM 18130</strain>
    </source>
</reference>
<dbReference type="AlphaFoldDB" id="A0A1I0SVF8"/>
<feature type="signal peptide" evidence="1">
    <location>
        <begin position="1"/>
        <end position="23"/>
    </location>
</feature>
<gene>
    <name evidence="2" type="ORF">SAMN04488511_103356</name>
</gene>
<keyword evidence="1" id="KW-0732">Signal</keyword>
<evidence type="ECO:0000313" key="3">
    <source>
        <dbReference type="Proteomes" id="UP000198836"/>
    </source>
</evidence>
<dbReference type="EMBL" id="FOJM01000003">
    <property type="protein sequence ID" value="SFA43461.1"/>
    <property type="molecule type" value="Genomic_DNA"/>
</dbReference>
<dbReference type="Gene3D" id="2.40.128.490">
    <property type="entry name" value="Uncharacterised protein PF14869, DUF4488"/>
    <property type="match status" value="1"/>
</dbReference>
<dbReference type="Proteomes" id="UP000198836">
    <property type="component" value="Unassembled WGS sequence"/>
</dbReference>
<sequence>MRKAFKFVLVAVLFFLNSTCVSAQEKSTLSDFVGAWEFVKPSGQANAPQLPFLSTLKVFDTMGNCLQLKVTEQGAVVWQTAKIEVENEDFIKESVNYSISAPLNNTVSSLKFKFFDGPDGNRYLGIMGGAKQVDGKETYQWQELWRKVDKIKKG</sequence>
<evidence type="ECO:0000313" key="2">
    <source>
        <dbReference type="EMBL" id="SFA43461.1"/>
    </source>
</evidence>
<dbReference type="OrthoDB" id="672382at2"/>
<dbReference type="RefSeq" id="WP_090981323.1">
    <property type="nucleotide sequence ID" value="NZ_FOJM01000003.1"/>
</dbReference>
<name>A0A1I0SVF8_9SPHI</name>
<evidence type="ECO:0000256" key="1">
    <source>
        <dbReference type="SAM" id="SignalP"/>
    </source>
</evidence>
<evidence type="ECO:0008006" key="4">
    <source>
        <dbReference type="Google" id="ProtNLM"/>
    </source>
</evidence>